<name>A0A9D1HV78_9BACT</name>
<dbReference type="PANTHER" id="PTHR11669">
    <property type="entry name" value="REPLICATION FACTOR C / DNA POLYMERASE III GAMMA-TAU SUBUNIT"/>
    <property type="match status" value="1"/>
</dbReference>
<comment type="caution">
    <text evidence="1">The sequence shown here is derived from an EMBL/GenBank/DDBJ whole genome shotgun (WGS) entry which is preliminary data.</text>
</comment>
<dbReference type="Gene3D" id="3.40.50.300">
    <property type="entry name" value="P-loop containing nucleotide triphosphate hydrolases"/>
    <property type="match status" value="1"/>
</dbReference>
<dbReference type="SUPFAM" id="SSF52540">
    <property type="entry name" value="P-loop containing nucleoside triphosphate hydrolases"/>
    <property type="match status" value="1"/>
</dbReference>
<organism evidence="1 2">
    <name type="scientific">Candidatus Fimihabitans intestinipullorum</name>
    <dbReference type="NCBI Taxonomy" id="2840820"/>
    <lineage>
        <taxon>Bacteria</taxon>
        <taxon>Bacillati</taxon>
        <taxon>Mycoplasmatota</taxon>
        <taxon>Mycoplasmatota incertae sedis</taxon>
        <taxon>Candidatus Fimihabitans</taxon>
    </lineage>
</organism>
<dbReference type="InterPro" id="IPR050238">
    <property type="entry name" value="DNA_Rep/Repair_Clamp_Loader"/>
</dbReference>
<reference evidence="1" key="1">
    <citation type="submission" date="2020-10" db="EMBL/GenBank/DDBJ databases">
        <authorList>
            <person name="Gilroy R."/>
        </authorList>
    </citation>
    <scope>NUCLEOTIDE SEQUENCE</scope>
    <source>
        <strain evidence="1">CHK197-8231</strain>
    </source>
</reference>
<dbReference type="InterPro" id="IPR027417">
    <property type="entry name" value="P-loop_NTPase"/>
</dbReference>
<accession>A0A9D1HV78</accession>
<proteinExistence type="predicted"/>
<dbReference type="Pfam" id="PF13177">
    <property type="entry name" value="DNA_pol3_delta2"/>
    <property type="match status" value="1"/>
</dbReference>
<evidence type="ECO:0000313" key="1">
    <source>
        <dbReference type="EMBL" id="HIU23149.1"/>
    </source>
</evidence>
<dbReference type="GO" id="GO:0006261">
    <property type="term" value="P:DNA-templated DNA replication"/>
    <property type="evidence" value="ECO:0007669"/>
    <property type="project" value="TreeGrafter"/>
</dbReference>
<dbReference type="PANTHER" id="PTHR11669:SF8">
    <property type="entry name" value="DNA POLYMERASE III SUBUNIT DELTA"/>
    <property type="match status" value="1"/>
</dbReference>
<gene>
    <name evidence="1" type="ORF">IAD49_06150</name>
</gene>
<dbReference type="EMBL" id="DVML01000034">
    <property type="protein sequence ID" value="HIU23149.1"/>
    <property type="molecule type" value="Genomic_DNA"/>
</dbReference>
<dbReference type="Proteomes" id="UP000824087">
    <property type="component" value="Unassembled WGS sequence"/>
</dbReference>
<dbReference type="AlphaFoldDB" id="A0A9D1HV78"/>
<evidence type="ECO:0000313" key="2">
    <source>
        <dbReference type="Proteomes" id="UP000824087"/>
    </source>
</evidence>
<protein>
    <submittedName>
        <fullName evidence="1">DNA polymerase III subunit</fullName>
    </submittedName>
</protein>
<reference evidence="1" key="2">
    <citation type="journal article" date="2021" name="PeerJ">
        <title>Extensive microbial diversity within the chicken gut microbiome revealed by metagenomics and culture.</title>
        <authorList>
            <person name="Gilroy R."/>
            <person name="Ravi A."/>
            <person name="Getino M."/>
            <person name="Pursley I."/>
            <person name="Horton D.L."/>
            <person name="Alikhan N.F."/>
            <person name="Baker D."/>
            <person name="Gharbi K."/>
            <person name="Hall N."/>
            <person name="Watson M."/>
            <person name="Adriaenssens E.M."/>
            <person name="Foster-Nyarko E."/>
            <person name="Jarju S."/>
            <person name="Secka A."/>
            <person name="Antonio M."/>
            <person name="Oren A."/>
            <person name="Chaudhuri R.R."/>
            <person name="La Ragione R."/>
            <person name="Hildebrand F."/>
            <person name="Pallen M.J."/>
        </authorList>
    </citation>
    <scope>NUCLEOTIDE SEQUENCE</scope>
    <source>
        <strain evidence="1">CHK197-8231</strain>
    </source>
</reference>
<sequence length="326" mass="37927">MLEEFKTTQNIAYNVIVNSVSKNKISHAYLFDTNSYPKAMDFIMAFVKYLLCASHYANKNSCGDCSLCRKIDDGNYTELKIIEPDGMWIKKEQLSELQKEFSTKPVEGKYRIYIIKEAEKLNTSAANSILKFLEEPEEGIIAILVTDNLYQLLDTIVSRCQIISLKEASIEEIVNDTQIEDNELFRVAMVETSNLKDLSQFMEDEKNKILLDETLQFLYTYESSGTDALLGTNKLLNLCKERVDMSYVFDIMIMYYQDMIHLKLKRKPSVFIKPDQHMEKIIEQNKLLELCHKLNIFIELKDEIKYNVNQNLLLDRLILALEEVEV</sequence>